<accession>C0HFT7</accession>
<reference evidence="2" key="1">
    <citation type="journal article" date="2009" name="PLoS Genet.">
        <title>Sequencing, mapping, and analysis of 27,455 maize full-length cDNAs.</title>
        <authorList>
            <person name="Soderlund C."/>
            <person name="Descour A."/>
            <person name="Kudrna D."/>
            <person name="Bomhoff M."/>
            <person name="Boyd L."/>
            <person name="Currie J."/>
            <person name="Angelova A."/>
            <person name="Collura K."/>
            <person name="Wissotski M."/>
            <person name="Ashley E."/>
            <person name="Morrow D."/>
            <person name="Fernandes J."/>
            <person name="Walbot V."/>
            <person name="Yu Y."/>
        </authorList>
    </citation>
    <scope>NUCLEOTIDE SEQUENCE</scope>
    <source>
        <strain evidence="2">B73</strain>
    </source>
</reference>
<sequence length="145" mass="14718">MRHSSESGLSLQYFSSGSLALVSLRLSRAWLAVALSSSTSSHAAAHSASPFWSSAHVSSACLMLSDTLSEISGGVAGPLDRTATNRPPPRRAAAGNQTTRLAPALLGTTISTSPPPAAAKVVVVTGTERLATVDAAIIIPVLASL</sequence>
<dbReference type="EMBL" id="BT061193">
    <property type="protein sequence ID" value="ACN25890.1"/>
    <property type="molecule type" value="mRNA"/>
</dbReference>
<feature type="region of interest" description="Disordered" evidence="1">
    <location>
        <begin position="75"/>
        <end position="97"/>
    </location>
</feature>
<reference evidence="2" key="2">
    <citation type="submission" date="2012-06" db="EMBL/GenBank/DDBJ databases">
        <authorList>
            <person name="Yu Y."/>
            <person name="Currie J."/>
            <person name="Lomeli R."/>
            <person name="Angelova A."/>
            <person name="Collura K."/>
            <person name="Wissotski M."/>
            <person name="Campos D."/>
            <person name="Kudrna D."/>
            <person name="Golser W."/>
            <person name="Ashely E."/>
            <person name="Descour A."/>
            <person name="Fernandes J."/>
            <person name="Soderlund C."/>
            <person name="Walbot V."/>
        </authorList>
    </citation>
    <scope>NUCLEOTIDE SEQUENCE</scope>
    <source>
        <strain evidence="2">B73</strain>
    </source>
</reference>
<proteinExistence type="evidence at transcript level"/>
<organism evidence="2">
    <name type="scientific">Zea mays</name>
    <name type="common">Maize</name>
    <dbReference type="NCBI Taxonomy" id="4577"/>
    <lineage>
        <taxon>Eukaryota</taxon>
        <taxon>Viridiplantae</taxon>
        <taxon>Streptophyta</taxon>
        <taxon>Embryophyta</taxon>
        <taxon>Tracheophyta</taxon>
        <taxon>Spermatophyta</taxon>
        <taxon>Magnoliopsida</taxon>
        <taxon>Liliopsida</taxon>
        <taxon>Poales</taxon>
        <taxon>Poaceae</taxon>
        <taxon>PACMAD clade</taxon>
        <taxon>Panicoideae</taxon>
        <taxon>Andropogonodae</taxon>
        <taxon>Andropogoneae</taxon>
        <taxon>Tripsacinae</taxon>
        <taxon>Zea</taxon>
    </lineage>
</organism>
<evidence type="ECO:0000313" key="2">
    <source>
        <dbReference type="EMBL" id="ACN25890.1"/>
    </source>
</evidence>
<protein>
    <submittedName>
        <fullName evidence="2">Uncharacterized protein</fullName>
    </submittedName>
</protein>
<name>C0HFT7_MAIZE</name>
<dbReference type="AlphaFoldDB" id="C0HFT7"/>
<evidence type="ECO:0000256" key="1">
    <source>
        <dbReference type="SAM" id="MobiDB-lite"/>
    </source>
</evidence>